<reference evidence="5" key="1">
    <citation type="journal article" date="2009" name="Genome Res.">
        <title>Comparative genomic analyses of the human fungal pathogens Coccidioides and their relatives.</title>
        <authorList>
            <person name="Sharpton T.J."/>
            <person name="Stajich J.E."/>
            <person name="Rounsley S.D."/>
            <person name="Gardner M.J."/>
            <person name="Wortman J.R."/>
            <person name="Jordar V.S."/>
            <person name="Maiti R."/>
            <person name="Kodira C.D."/>
            <person name="Neafsey D.E."/>
            <person name="Zeng Q."/>
            <person name="Hung C.-Y."/>
            <person name="McMahan C."/>
            <person name="Muszewska A."/>
            <person name="Grynberg M."/>
            <person name="Mandel M.A."/>
            <person name="Kellner E.M."/>
            <person name="Barker B.M."/>
            <person name="Galgiani J.N."/>
            <person name="Orbach M.J."/>
            <person name="Kirkland T.N."/>
            <person name="Cole G.T."/>
            <person name="Henn M.R."/>
            <person name="Birren B.W."/>
            <person name="Taylor J.W."/>
        </authorList>
    </citation>
    <scope>NUCLEOTIDE SEQUENCE [LARGE SCALE GENOMIC DNA]</scope>
    <source>
        <strain evidence="5">UAMH 1704</strain>
    </source>
</reference>
<dbReference type="eggNOG" id="KOG0718">
    <property type="taxonomic scope" value="Eukaryota"/>
</dbReference>
<evidence type="ECO:0000313" key="5">
    <source>
        <dbReference type="Proteomes" id="UP000002058"/>
    </source>
</evidence>
<dbReference type="CDD" id="cd06257">
    <property type="entry name" value="DnaJ"/>
    <property type="match status" value="1"/>
</dbReference>
<dbReference type="HOGENOM" id="CLU_019611_0_0_1"/>
<evidence type="ECO:0000256" key="1">
    <source>
        <dbReference type="ARBA" id="ARBA00023186"/>
    </source>
</evidence>
<feature type="compositionally biased region" description="Acidic residues" evidence="2">
    <location>
        <begin position="442"/>
        <end position="451"/>
    </location>
</feature>
<keyword evidence="1" id="KW-0143">Chaperone</keyword>
<accession>C4JM60</accession>
<dbReference type="InterPro" id="IPR001623">
    <property type="entry name" value="DnaJ_domain"/>
</dbReference>
<dbReference type="InterPro" id="IPR018253">
    <property type="entry name" value="DnaJ_domain_CS"/>
</dbReference>
<dbReference type="KEGG" id="ure:UREG_03918"/>
<dbReference type="GeneID" id="8444699"/>
<gene>
    <name evidence="4" type="ORF">UREG_03918</name>
</gene>
<dbReference type="InterPro" id="IPR036869">
    <property type="entry name" value="J_dom_sf"/>
</dbReference>
<dbReference type="InterPro" id="IPR024586">
    <property type="entry name" value="DnaJ-like_C11_C"/>
</dbReference>
<name>C4JM60_UNCRE</name>
<dbReference type="OMA" id="IWYTYHG"/>
<dbReference type="PROSITE" id="PS00636">
    <property type="entry name" value="DNAJ_1"/>
    <property type="match status" value="1"/>
</dbReference>
<proteinExistence type="predicted"/>
<organism evidence="4 5">
    <name type="scientific">Uncinocarpus reesii (strain UAMH 1704)</name>
    <dbReference type="NCBI Taxonomy" id="336963"/>
    <lineage>
        <taxon>Eukaryota</taxon>
        <taxon>Fungi</taxon>
        <taxon>Dikarya</taxon>
        <taxon>Ascomycota</taxon>
        <taxon>Pezizomycotina</taxon>
        <taxon>Eurotiomycetes</taxon>
        <taxon>Eurotiomycetidae</taxon>
        <taxon>Onygenales</taxon>
        <taxon>Onygenaceae</taxon>
        <taxon>Uncinocarpus</taxon>
    </lineage>
</organism>
<dbReference type="PANTHER" id="PTHR44157">
    <property type="entry name" value="DNAJ HOMOLOG SUBFAMILY C MEMBER 11"/>
    <property type="match status" value="1"/>
</dbReference>
<dbReference type="EMBL" id="CH476616">
    <property type="protein sequence ID" value="EEP79072.1"/>
    <property type="molecule type" value="Genomic_DNA"/>
</dbReference>
<dbReference type="SMART" id="SM00271">
    <property type="entry name" value="DnaJ"/>
    <property type="match status" value="1"/>
</dbReference>
<sequence>MPTRNENIGLDEGAGNVEEASGFGSYSEEEYDKITAYSDDVDYYSLLALPHHPPPTEAQIRSAYRTLTLSFHPDKQPPHLRDVATKHFDRIREAYDTLMDPKKRVVYDMLGEQGVKDQWGVGGILGRSGEAERYQIGVKTMDIEQFRRWFLRRMKLQELKAIEQLVHSKGSISINIDTHGLAMRMIEPSAAPDAPLSRISSLALGFNFKTPFAPLLWLRQLSSGREGNKPEDDEGVPLPNEQDAELEIHTGVRGKLQTLTYAVRVIDQATQQQETKEVTVPHVLMAKNISLGATLRHRIHIPAQKSPAMSVLLFPLLGDSLVEVGSSLLPAPTLHTTFTRRIQPVKGTRPLNVTVQGLLSDLSFKCGPTINASISRHIGTRGLTYCNWSSGKWSWPSFIQHLLFPLTSAESEQALTLDNPSKFEIGYVALPVKRAQNRPGTNDDDEELEDDFSGKGANGSTGEPLETWGFQLHSSPLSMQLSMNYARSFFGGKAEELPRSEWNYEGYRPQKETRISRAVRLEIETVVGVDLSLGWMVSGSRQVGNFTRMGLGVGVQGGEGLVCSLSWHRLGQSIKIPIAVCPLQHLDGDVGVLAVIIPWVTYSIVEFGFLRPRERRKQKQALAKERKRLRGLVAKRKAESDQAIELMREQVERRQARESDRNGLVILRALYGYVPSRAEHRNYTIVSEPERLVDVTIPVAALVDQGQLTIPRQVTKVDILSFT</sequence>
<dbReference type="PROSITE" id="PS50076">
    <property type="entry name" value="DNAJ_2"/>
    <property type="match status" value="1"/>
</dbReference>
<evidence type="ECO:0000259" key="3">
    <source>
        <dbReference type="PROSITE" id="PS50076"/>
    </source>
</evidence>
<feature type="region of interest" description="Disordered" evidence="2">
    <location>
        <begin position="434"/>
        <end position="460"/>
    </location>
</feature>
<dbReference type="Gene3D" id="1.10.287.110">
    <property type="entry name" value="DnaJ domain"/>
    <property type="match status" value="1"/>
</dbReference>
<dbReference type="AlphaFoldDB" id="C4JM60"/>
<dbReference type="Pfam" id="PF00226">
    <property type="entry name" value="DnaJ"/>
    <property type="match status" value="1"/>
</dbReference>
<dbReference type="PRINTS" id="PR00625">
    <property type="entry name" value="JDOMAIN"/>
</dbReference>
<dbReference type="Proteomes" id="UP000002058">
    <property type="component" value="Unassembled WGS sequence"/>
</dbReference>
<dbReference type="STRING" id="336963.C4JM60"/>
<feature type="domain" description="J" evidence="3">
    <location>
        <begin position="42"/>
        <end position="111"/>
    </location>
</feature>
<dbReference type="RefSeq" id="XP_002544401.1">
    <property type="nucleotide sequence ID" value="XM_002544355.1"/>
</dbReference>
<dbReference type="OrthoDB" id="666364at2759"/>
<evidence type="ECO:0000256" key="2">
    <source>
        <dbReference type="SAM" id="MobiDB-lite"/>
    </source>
</evidence>
<protein>
    <recommendedName>
        <fullName evidence="3">J domain-containing protein</fullName>
    </recommendedName>
</protein>
<dbReference type="Pfam" id="PF11875">
    <property type="entry name" value="DnaJ-like_C11_C"/>
    <property type="match status" value="1"/>
</dbReference>
<dbReference type="InParanoid" id="C4JM60"/>
<dbReference type="GO" id="GO:0042407">
    <property type="term" value="P:cristae formation"/>
    <property type="evidence" value="ECO:0007669"/>
    <property type="project" value="TreeGrafter"/>
</dbReference>
<dbReference type="InterPro" id="IPR052243">
    <property type="entry name" value="Mito_inner_membrane_organizer"/>
</dbReference>
<dbReference type="VEuPathDB" id="FungiDB:UREG_03918"/>
<dbReference type="eggNOG" id="KOG0714">
    <property type="taxonomic scope" value="Eukaryota"/>
</dbReference>
<dbReference type="GO" id="GO:0005739">
    <property type="term" value="C:mitochondrion"/>
    <property type="evidence" value="ECO:0007669"/>
    <property type="project" value="GOC"/>
</dbReference>
<feature type="region of interest" description="Disordered" evidence="2">
    <location>
        <begin position="1"/>
        <end position="25"/>
    </location>
</feature>
<evidence type="ECO:0000313" key="4">
    <source>
        <dbReference type="EMBL" id="EEP79072.1"/>
    </source>
</evidence>
<dbReference type="PANTHER" id="PTHR44157:SF1">
    <property type="entry name" value="DNAJ HOMOLOG SUBFAMILY C MEMBER 11"/>
    <property type="match status" value="1"/>
</dbReference>
<dbReference type="SUPFAM" id="SSF46565">
    <property type="entry name" value="Chaperone J-domain"/>
    <property type="match status" value="1"/>
</dbReference>
<keyword evidence="5" id="KW-1185">Reference proteome</keyword>